<gene>
    <name evidence="1" type="ORF">OXU80_12990</name>
</gene>
<name>A0ACD4NW28_9HYPH</name>
<keyword evidence="2" id="KW-1185">Reference proteome</keyword>
<accession>A0ACD4NW28</accession>
<proteinExistence type="predicted"/>
<organism evidence="1 2">
    <name type="scientific">Antarcticirhabdus aurantiaca</name>
    <dbReference type="NCBI Taxonomy" id="2606717"/>
    <lineage>
        <taxon>Bacteria</taxon>
        <taxon>Pseudomonadati</taxon>
        <taxon>Pseudomonadota</taxon>
        <taxon>Alphaproteobacteria</taxon>
        <taxon>Hyphomicrobiales</taxon>
        <taxon>Aurantimonadaceae</taxon>
        <taxon>Antarcticirhabdus</taxon>
    </lineage>
</organism>
<dbReference type="EMBL" id="CP113520">
    <property type="protein sequence ID" value="WAJ31057.1"/>
    <property type="molecule type" value="Genomic_DNA"/>
</dbReference>
<dbReference type="Proteomes" id="UP001163223">
    <property type="component" value="Chromosome"/>
</dbReference>
<evidence type="ECO:0000313" key="2">
    <source>
        <dbReference type="Proteomes" id="UP001163223"/>
    </source>
</evidence>
<reference evidence="1" key="1">
    <citation type="submission" date="2022-11" db="EMBL/GenBank/DDBJ databases">
        <title>beta-Carotene-producing bacterium, Jeongeuplla avenae sp. nov., alleviates the salt stress of Arabidopsis seedlings.</title>
        <authorList>
            <person name="Jiang L."/>
            <person name="Lee J."/>
        </authorList>
    </citation>
    <scope>NUCLEOTIDE SEQUENCE</scope>
    <source>
        <strain evidence="1">DY_R2A_6</strain>
    </source>
</reference>
<sequence>MRRPLSNFSLSTWMGFCGTHALLLGCAAAGLAPGELVHRWTGFQMEVPAASVPPLDAGVGALFLTGAAATLAMSLVRLNGRRIADRMQGERLAGSALTGIAVLFGSAALAGSPLGSVAGGGGLVMWLALTLGFMLFDHAMDDDATEADADFREALTLSTGARRESTPSVERRRSKR</sequence>
<evidence type="ECO:0000313" key="1">
    <source>
        <dbReference type="EMBL" id="WAJ31057.1"/>
    </source>
</evidence>
<protein>
    <submittedName>
        <fullName evidence="1">Uncharacterized protein</fullName>
    </submittedName>
</protein>